<protein>
    <submittedName>
        <fullName evidence="1">Uncharacterized protein</fullName>
    </submittedName>
</protein>
<name>A0A8E2D4V9_9PORP</name>
<dbReference type="EMBL" id="JACCCY010000002">
    <property type="protein sequence ID" value="NYI49055.1"/>
    <property type="molecule type" value="Genomic_DNA"/>
</dbReference>
<comment type="caution">
    <text evidence="1">The sequence shown here is derived from an EMBL/GenBank/DDBJ whole genome shotgun (WGS) entry which is preliminary data.</text>
</comment>
<proteinExistence type="predicted"/>
<organism evidence="1 2">
    <name type="scientific">Macellibacteroides fermentans</name>
    <dbReference type="NCBI Taxonomy" id="879969"/>
    <lineage>
        <taxon>Bacteria</taxon>
        <taxon>Pseudomonadati</taxon>
        <taxon>Bacteroidota</taxon>
        <taxon>Bacteroidia</taxon>
        <taxon>Bacteroidales</taxon>
        <taxon>Porphyromonadaceae</taxon>
        <taxon>Macellibacteroides</taxon>
    </lineage>
</organism>
<keyword evidence="2" id="KW-1185">Reference proteome</keyword>
<evidence type="ECO:0000313" key="1">
    <source>
        <dbReference type="EMBL" id="NYI49055.1"/>
    </source>
</evidence>
<reference evidence="1 2" key="1">
    <citation type="submission" date="2020-07" db="EMBL/GenBank/DDBJ databases">
        <title>Genomic Encyclopedia of Type Strains, Phase IV (KMG-IV): sequencing the most valuable type-strain genomes for metagenomic binning, comparative biology and taxonomic classification.</title>
        <authorList>
            <person name="Goeker M."/>
        </authorList>
    </citation>
    <scope>NUCLEOTIDE SEQUENCE [LARGE SCALE GENOMIC DNA]</scope>
    <source>
        <strain evidence="1 2">DSM 23697</strain>
    </source>
</reference>
<accession>A0A8E2D4V9</accession>
<dbReference type="AlphaFoldDB" id="A0A8E2D4V9"/>
<evidence type="ECO:0000313" key="2">
    <source>
        <dbReference type="Proteomes" id="UP000574332"/>
    </source>
</evidence>
<sequence>MKLSNFSLSAFSLSSRISTPGLDNDTLHGFEYTPGQNDDRVDFIGNMAYNVQKPIQSAMRPFEEIITTKQRFYQHDNVAFRIDGSASHLFDPAYLQKVSIPEFWYGARFDSVRNKVQVWFSLVPVPGFMHIAQQAVCRYPGYIDGTGKACSHSGYKYPNNKNLIEFTTACQLTSEDLFVLPYYTYNALSLLLLHDIGRRNAQAVWSGLRSGSTYSNITSGKTDVLTAPSGEAPADAETASNKPFRWRFIENIYGDCWKILSGVYCNQVGADRRVMVCPDPYKANTSSVISADYVQACIIAAGEGWLKDTNLPWINAKAYGASSTTGYSDYTYNNTADKTILLAGGTSGSGANDGPFYLYSYASASFRSINIGALFASIDRLPAATQVVVPAV</sequence>
<gene>
    <name evidence="1" type="ORF">F5613_001133</name>
</gene>
<dbReference type="RefSeq" id="WP_179399017.1">
    <property type="nucleotide sequence ID" value="NZ_JACCCY010000002.1"/>
</dbReference>
<dbReference type="Proteomes" id="UP000574332">
    <property type="component" value="Unassembled WGS sequence"/>
</dbReference>